<evidence type="ECO:0000313" key="1">
    <source>
        <dbReference type="EMBL" id="KAJ8871112.1"/>
    </source>
</evidence>
<gene>
    <name evidence="1" type="ORF">PR048_027416</name>
</gene>
<evidence type="ECO:0000313" key="2">
    <source>
        <dbReference type="Proteomes" id="UP001159363"/>
    </source>
</evidence>
<keyword evidence="2" id="KW-1185">Reference proteome</keyword>
<sequence>MTILVRFVHVTCSDGAYGVKICKHFLGFVPVADAANSPPTNKVLEFLEKMIITLSYMRGQGYNNGANMKGMHSGVQKIILDMNKRAFYMPCSSHSLNPVLNDAAMSSQYAVTLFYIVKKLMFLPLQLGNHVLSLTLKSLSNTRWESRIEALISLRYQIGKVYNAVVINILENFDCITAHEAKSLANLIKDYTFLSYLVIWYDVLLHINVVNKSLQSITTDVSNAICMIRKTKEYFEKNRTEDKFKSYLIDSKELA</sequence>
<dbReference type="Proteomes" id="UP001159363">
    <property type="component" value="Chromosome 11"/>
</dbReference>
<dbReference type="EMBL" id="JARBHB010000012">
    <property type="protein sequence ID" value="KAJ8871112.1"/>
    <property type="molecule type" value="Genomic_DNA"/>
</dbReference>
<accession>A0ABQ9GFR0</accession>
<name>A0ABQ9GFR0_9NEOP</name>
<reference evidence="1 2" key="1">
    <citation type="submission" date="2023-02" db="EMBL/GenBank/DDBJ databases">
        <title>LHISI_Scaffold_Assembly.</title>
        <authorList>
            <person name="Stuart O.P."/>
            <person name="Cleave R."/>
            <person name="Magrath M.J.L."/>
            <person name="Mikheyev A.S."/>
        </authorList>
    </citation>
    <scope>NUCLEOTIDE SEQUENCE [LARGE SCALE GENOMIC DNA]</scope>
    <source>
        <strain evidence="1">Daus_M_001</strain>
        <tissue evidence="1">Leg muscle</tissue>
    </source>
</reference>
<comment type="caution">
    <text evidence="1">The sequence shown here is derived from an EMBL/GenBank/DDBJ whole genome shotgun (WGS) entry which is preliminary data.</text>
</comment>
<organism evidence="1 2">
    <name type="scientific">Dryococelus australis</name>
    <dbReference type="NCBI Taxonomy" id="614101"/>
    <lineage>
        <taxon>Eukaryota</taxon>
        <taxon>Metazoa</taxon>
        <taxon>Ecdysozoa</taxon>
        <taxon>Arthropoda</taxon>
        <taxon>Hexapoda</taxon>
        <taxon>Insecta</taxon>
        <taxon>Pterygota</taxon>
        <taxon>Neoptera</taxon>
        <taxon>Polyneoptera</taxon>
        <taxon>Phasmatodea</taxon>
        <taxon>Verophasmatodea</taxon>
        <taxon>Anareolatae</taxon>
        <taxon>Phasmatidae</taxon>
        <taxon>Eurycanthinae</taxon>
        <taxon>Dryococelus</taxon>
    </lineage>
</organism>
<proteinExistence type="predicted"/>
<protein>
    <recommendedName>
        <fullName evidence="3">DUF4371 domain-containing protein</fullName>
    </recommendedName>
</protein>
<evidence type="ECO:0008006" key="3">
    <source>
        <dbReference type="Google" id="ProtNLM"/>
    </source>
</evidence>
<dbReference type="PANTHER" id="PTHR45749">
    <property type="match status" value="1"/>
</dbReference>
<dbReference type="PANTHER" id="PTHR45749:SF35">
    <property type="entry name" value="AC-LIKE TRANSPOSASE-RELATED"/>
    <property type="match status" value="1"/>
</dbReference>